<dbReference type="GO" id="GO:0004577">
    <property type="term" value="F:N-acetylglucosaminyldiphosphodolichol N-acetylglucosaminyltransferase activity"/>
    <property type="evidence" value="ECO:0007669"/>
    <property type="project" value="UniProtKB-EC"/>
</dbReference>
<evidence type="ECO:0000256" key="2">
    <source>
        <dbReference type="ARBA" id="ARBA00012614"/>
    </source>
</evidence>
<dbReference type="GO" id="GO:0043541">
    <property type="term" value="C:UDP-N-acetylglucosamine transferase complex"/>
    <property type="evidence" value="ECO:0007669"/>
    <property type="project" value="TreeGrafter"/>
</dbReference>
<comment type="similarity">
    <text evidence="7">Belongs to the glycosyltransferase 28 family.</text>
</comment>
<evidence type="ECO:0000256" key="7">
    <source>
        <dbReference type="RuleBase" id="RU362128"/>
    </source>
</evidence>
<dbReference type="PANTHER" id="PTHR47043:SF1">
    <property type="entry name" value="UDP-N-ACETYLGLUCOSAMINE TRANSFERASE SUBUNIT ALG13"/>
    <property type="match status" value="1"/>
</dbReference>
<dbReference type="Pfam" id="PF04101">
    <property type="entry name" value="Glyco_tran_28_C"/>
    <property type="match status" value="1"/>
</dbReference>
<comment type="function">
    <text evidence="4 7">Involved in protein N-glycosylation. Essential for the second step of the dolichol-linked oligosaccharide pathway.</text>
</comment>
<accession>A0A9P9AW22</accession>
<dbReference type="InterPro" id="IPR052474">
    <property type="entry name" value="UDP-GlcNAc_transferase"/>
</dbReference>
<evidence type="ECO:0000256" key="3">
    <source>
        <dbReference type="ARBA" id="ARBA00017468"/>
    </source>
</evidence>
<protein>
    <recommendedName>
        <fullName evidence="3 7">UDP-N-acetylglucosamine transferase subunit ALG13</fullName>
        <ecNumber evidence="2 7">2.4.1.141</ecNumber>
    </recommendedName>
    <alternativeName>
        <fullName evidence="5 7">Asparagine-linked glycosylation protein 13</fullName>
    </alternativeName>
</protein>
<keyword evidence="10" id="KW-1185">Reference proteome</keyword>
<evidence type="ECO:0000256" key="6">
    <source>
        <dbReference type="ARBA" id="ARBA00048184"/>
    </source>
</evidence>
<reference evidence="9 10" key="1">
    <citation type="journal article" date="2021" name="Nat. Commun.">
        <title>Genetic determinants of endophytism in the Arabidopsis root mycobiome.</title>
        <authorList>
            <person name="Mesny F."/>
            <person name="Miyauchi S."/>
            <person name="Thiergart T."/>
            <person name="Pickel B."/>
            <person name="Atanasova L."/>
            <person name="Karlsson M."/>
            <person name="Huettel B."/>
            <person name="Barry K.W."/>
            <person name="Haridas S."/>
            <person name="Chen C."/>
            <person name="Bauer D."/>
            <person name="Andreopoulos W."/>
            <person name="Pangilinan J."/>
            <person name="LaButti K."/>
            <person name="Riley R."/>
            <person name="Lipzen A."/>
            <person name="Clum A."/>
            <person name="Drula E."/>
            <person name="Henrissat B."/>
            <person name="Kohler A."/>
            <person name="Grigoriev I.V."/>
            <person name="Martin F.M."/>
            <person name="Hacquard S."/>
        </authorList>
    </citation>
    <scope>NUCLEOTIDE SEQUENCE [LARGE SCALE GENOMIC DNA]</scope>
    <source>
        <strain evidence="9 10">MPI-CAGE-CH-0241</strain>
    </source>
</reference>
<keyword evidence="7" id="KW-0328">Glycosyltransferase</keyword>
<name>A0A9P9AW22_9HYPO</name>
<gene>
    <name evidence="7" type="primary">ALG13</name>
    <name evidence="9" type="ORF">B0T10DRAFT_12235</name>
</gene>
<dbReference type="EC" id="2.4.1.141" evidence="2 7"/>
<organism evidence="9 10">
    <name type="scientific">Thelonectria olida</name>
    <dbReference type="NCBI Taxonomy" id="1576542"/>
    <lineage>
        <taxon>Eukaryota</taxon>
        <taxon>Fungi</taxon>
        <taxon>Dikarya</taxon>
        <taxon>Ascomycota</taxon>
        <taxon>Pezizomycotina</taxon>
        <taxon>Sordariomycetes</taxon>
        <taxon>Hypocreomycetidae</taxon>
        <taxon>Hypocreales</taxon>
        <taxon>Nectriaceae</taxon>
        <taxon>Thelonectria</taxon>
    </lineage>
</organism>
<comment type="subunit">
    <text evidence="1 7">Heterodimer with ALG14 to form a functional enzyme.</text>
</comment>
<evidence type="ECO:0000259" key="8">
    <source>
        <dbReference type="Pfam" id="PF04101"/>
    </source>
</evidence>
<evidence type="ECO:0000256" key="4">
    <source>
        <dbReference type="ARBA" id="ARBA00024804"/>
    </source>
</evidence>
<dbReference type="PANTHER" id="PTHR47043">
    <property type="entry name" value="UDP-N-ACETYLGLUCOSAMINE TRANSFERASE SUBUNIT ALG13"/>
    <property type="match status" value="1"/>
</dbReference>
<dbReference type="OrthoDB" id="20273at2759"/>
<evidence type="ECO:0000313" key="9">
    <source>
        <dbReference type="EMBL" id="KAH6899987.1"/>
    </source>
</evidence>
<proteinExistence type="inferred from homology"/>
<sequence length="210" mass="23356">MADYAVSLDRYCLVTVGATVGFPELTDTALQPELWAYLSSQGFTELRIQCGPDLPQVTTNLDARKHEIPSGLSVSVFDVRKNLMEEEMTLCKPMAGKRRRGLVISHAGTGTILDAWKLSLPLIVVPNTKLLDDHQTELAKHLAAEGYATNSSTRLNDLQGAIHKSEILWEDNTHRWPPNKVSSNDSDRLRLWDIGVEEVAKEEKSSMALD</sequence>
<keyword evidence="7" id="KW-0256">Endoplasmic reticulum</keyword>
<dbReference type="Proteomes" id="UP000777438">
    <property type="component" value="Unassembled WGS sequence"/>
</dbReference>
<dbReference type="InterPro" id="IPR007235">
    <property type="entry name" value="Glyco_trans_28_C"/>
</dbReference>
<evidence type="ECO:0000313" key="10">
    <source>
        <dbReference type="Proteomes" id="UP000777438"/>
    </source>
</evidence>
<dbReference type="Gene3D" id="3.40.50.2000">
    <property type="entry name" value="Glycogen Phosphorylase B"/>
    <property type="match status" value="1"/>
</dbReference>
<comment type="subcellular location">
    <subcellularLocation>
        <location evidence="7">Endoplasmic reticulum</location>
    </subcellularLocation>
</comment>
<dbReference type="GO" id="GO:0006488">
    <property type="term" value="P:dolichol-linked oligosaccharide biosynthetic process"/>
    <property type="evidence" value="ECO:0007669"/>
    <property type="project" value="TreeGrafter"/>
</dbReference>
<dbReference type="AlphaFoldDB" id="A0A9P9AW22"/>
<evidence type="ECO:0000256" key="5">
    <source>
        <dbReference type="ARBA" id="ARBA00032061"/>
    </source>
</evidence>
<comment type="catalytic activity">
    <reaction evidence="6">
        <text>an N-acetyl-alpha-D-glucosaminyl-diphospho-di-trans,poly-cis-dolichol + UDP-N-acetyl-alpha-D-glucosamine = an N,N'-diacetylchitobiosyl-diphospho-di-trans,poly-cis-dolichol + UDP + H(+)</text>
        <dbReference type="Rhea" id="RHEA:23380"/>
        <dbReference type="Rhea" id="RHEA-COMP:19507"/>
        <dbReference type="Rhea" id="RHEA-COMP:19510"/>
        <dbReference type="ChEBI" id="CHEBI:15378"/>
        <dbReference type="ChEBI" id="CHEBI:57269"/>
        <dbReference type="ChEBI" id="CHEBI:57705"/>
        <dbReference type="ChEBI" id="CHEBI:58223"/>
        <dbReference type="ChEBI" id="CHEBI:58427"/>
        <dbReference type="EC" id="2.4.1.141"/>
    </reaction>
</comment>
<keyword evidence="7 9" id="KW-0808">Transferase</keyword>
<comment type="caution">
    <text evidence="9">The sequence shown here is derived from an EMBL/GenBank/DDBJ whole genome shotgun (WGS) entry which is preliminary data.</text>
</comment>
<dbReference type="EMBL" id="JAGPYM010000001">
    <property type="protein sequence ID" value="KAH6899987.1"/>
    <property type="molecule type" value="Genomic_DNA"/>
</dbReference>
<feature type="domain" description="Glycosyl transferase family 28 C-terminal" evidence="8">
    <location>
        <begin position="12"/>
        <end position="163"/>
    </location>
</feature>
<evidence type="ECO:0000256" key="1">
    <source>
        <dbReference type="ARBA" id="ARBA00011198"/>
    </source>
</evidence>
<dbReference type="SUPFAM" id="SSF53756">
    <property type="entry name" value="UDP-Glycosyltransferase/glycogen phosphorylase"/>
    <property type="match status" value="1"/>
</dbReference>